<organism evidence="1 2">
    <name type="scientific">Acaulospora colombiana</name>
    <dbReference type="NCBI Taxonomy" id="27376"/>
    <lineage>
        <taxon>Eukaryota</taxon>
        <taxon>Fungi</taxon>
        <taxon>Fungi incertae sedis</taxon>
        <taxon>Mucoromycota</taxon>
        <taxon>Glomeromycotina</taxon>
        <taxon>Glomeromycetes</taxon>
        <taxon>Diversisporales</taxon>
        <taxon>Acaulosporaceae</taxon>
        <taxon>Acaulospora</taxon>
    </lineage>
</organism>
<evidence type="ECO:0000313" key="1">
    <source>
        <dbReference type="EMBL" id="CAG8647462.1"/>
    </source>
</evidence>
<gene>
    <name evidence="1" type="ORF">ACOLOM_LOCUS8141</name>
</gene>
<feature type="non-terminal residue" evidence="1">
    <location>
        <position position="429"/>
    </location>
</feature>
<protein>
    <submittedName>
        <fullName evidence="1">11806_t:CDS:1</fullName>
    </submittedName>
</protein>
<sequence>MGRKVASQVHNAATRLMQGKLLPEPPLWYSAVARYPPLPLPPRQAARRSNQKEGEEATSTGAEKLRKETKPRVMPVVYLEDKVRQRFFLDHPFEAFRPRSLVEEHEIQKEHPIQGPEWTRLRQRGRNPNSEDCIKFAVSLHIHHSLPLSQAYRTACQQFAALRSEHSISSHIAYLEAKALGATFTSSSSIIRRGFDLEEAALAKWKKGADQNMNEQVARKKWRPVFEKQQEDIGRWTQGEEYVHKAKQGEIPTYKAGSLDSFVSVLANTPKAPQPKQGPDLLNANEPRSSNHHQWSLYYESTMTEISSNKAFGGYIKKYKAPVSSFYVKSSSLGGLETQFNVFIPSTSSGYGTNFPVLIYLAGLTCNEDTGAWKGGFLPTAASEGIALVFPDTSPRGAKIEGEDDDWDFGTGAGFYIDATADKWAKHYR</sequence>
<proteinExistence type="predicted"/>
<accession>A0ACA9NCD3</accession>
<keyword evidence="2" id="KW-1185">Reference proteome</keyword>
<name>A0ACA9NCD3_9GLOM</name>
<evidence type="ECO:0000313" key="2">
    <source>
        <dbReference type="Proteomes" id="UP000789525"/>
    </source>
</evidence>
<reference evidence="1" key="1">
    <citation type="submission" date="2021-06" db="EMBL/GenBank/DDBJ databases">
        <authorList>
            <person name="Kallberg Y."/>
            <person name="Tangrot J."/>
            <person name="Rosling A."/>
        </authorList>
    </citation>
    <scope>NUCLEOTIDE SEQUENCE</scope>
    <source>
        <strain evidence="1">CL356</strain>
    </source>
</reference>
<dbReference type="Proteomes" id="UP000789525">
    <property type="component" value="Unassembled WGS sequence"/>
</dbReference>
<comment type="caution">
    <text evidence="1">The sequence shown here is derived from an EMBL/GenBank/DDBJ whole genome shotgun (WGS) entry which is preliminary data.</text>
</comment>
<dbReference type="EMBL" id="CAJVPT010020345">
    <property type="protein sequence ID" value="CAG8647462.1"/>
    <property type="molecule type" value="Genomic_DNA"/>
</dbReference>